<accession>A0A1Y1VMN5</accession>
<feature type="domain" description="Tim10-like" evidence="11">
    <location>
        <begin position="17"/>
        <end position="77"/>
    </location>
</feature>
<dbReference type="GO" id="GO:0046872">
    <property type="term" value="F:metal ion binding"/>
    <property type="evidence" value="ECO:0007669"/>
    <property type="project" value="UniProtKB-KW"/>
</dbReference>
<dbReference type="InterPro" id="IPR035427">
    <property type="entry name" value="Tim10-like_dom_sf"/>
</dbReference>
<evidence type="ECO:0000256" key="10">
    <source>
        <dbReference type="RuleBase" id="RU367043"/>
    </source>
</evidence>
<comment type="subunit">
    <text evidence="10">Heterohexamer.</text>
</comment>
<evidence type="ECO:0000259" key="11">
    <source>
        <dbReference type="Pfam" id="PF02953"/>
    </source>
</evidence>
<dbReference type="GO" id="GO:0042719">
    <property type="term" value="C:mitochondrial intermembrane space chaperone complex"/>
    <property type="evidence" value="ECO:0007669"/>
    <property type="project" value="EnsemblFungi"/>
</dbReference>
<keyword evidence="9 10" id="KW-1015">Disulfide bond</keyword>
<dbReference type="EMBL" id="MCFH01000002">
    <property type="protein sequence ID" value="ORX59871.1"/>
    <property type="molecule type" value="Genomic_DNA"/>
</dbReference>
<keyword evidence="5" id="KW-0862">Zinc</keyword>
<dbReference type="InterPro" id="IPR004217">
    <property type="entry name" value="Tim10-like"/>
</dbReference>
<dbReference type="GO" id="GO:0045039">
    <property type="term" value="P:protein insertion into mitochondrial inner membrane"/>
    <property type="evidence" value="ECO:0007669"/>
    <property type="project" value="EnsemblFungi"/>
</dbReference>
<reference evidence="12 13" key="1">
    <citation type="submission" date="2016-08" db="EMBL/GenBank/DDBJ databases">
        <title>Genomes of anaerobic fungi encode conserved fungal cellulosomes for biomass hydrolysis.</title>
        <authorList>
            <consortium name="DOE Joint Genome Institute"/>
            <person name="Haitjema C.H."/>
            <person name="Gilmore S.P."/>
            <person name="Henske J.K."/>
            <person name="Solomon K.V."/>
            <person name="De Groot R."/>
            <person name="Kuo A."/>
            <person name="Mondo S.J."/>
            <person name="Salamov A.A."/>
            <person name="Labutti K."/>
            <person name="Zhao Z."/>
            <person name="Chiniquy J."/>
            <person name="Barry K."/>
            <person name="Brewer H.M."/>
            <person name="Purvine S.O."/>
            <person name="Wright A.T."/>
            <person name="Boxma B."/>
            <person name="Van Alen T."/>
            <person name="Hackstein J.H."/>
            <person name="Baker S.E."/>
            <person name="Grigoriev I.V."/>
            <person name="O'Malley M.A."/>
        </authorList>
    </citation>
    <scope>NUCLEOTIDE SEQUENCE [LARGE SCALE GENOMIC DNA]</scope>
    <source>
        <strain evidence="13">finn</strain>
    </source>
</reference>
<dbReference type="Pfam" id="PF02953">
    <property type="entry name" value="zf-Tim10_DDP"/>
    <property type="match status" value="1"/>
</dbReference>
<dbReference type="GO" id="GO:0140318">
    <property type="term" value="F:protein transporter activity"/>
    <property type="evidence" value="ECO:0007669"/>
    <property type="project" value="EnsemblFungi"/>
</dbReference>
<dbReference type="Proteomes" id="UP000193719">
    <property type="component" value="Unassembled WGS sequence"/>
</dbReference>
<evidence type="ECO:0000256" key="8">
    <source>
        <dbReference type="ARBA" id="ARBA00023128"/>
    </source>
</evidence>
<comment type="function">
    <text evidence="10">Mitochondrial intermembrane chaperone that participates in the import and insertion of some multi-pass transmembrane proteins into the mitochondrial inner membrane. Also required for the transfer of beta-barrel precursors from the TOM complex to the sorting and assembly machinery (SAM complex) of the outer membrane. Acts as a chaperone-like protein that protects the hydrophobic precursors from aggregation and guide them through the mitochondrial intermembrane space.</text>
</comment>
<evidence type="ECO:0000256" key="5">
    <source>
        <dbReference type="ARBA" id="ARBA00022833"/>
    </source>
</evidence>
<evidence type="ECO:0000313" key="13">
    <source>
        <dbReference type="Proteomes" id="UP000193719"/>
    </source>
</evidence>
<keyword evidence="6 10" id="KW-0653">Protein transport</keyword>
<dbReference type="STRING" id="1754191.A0A1Y1VMN5"/>
<dbReference type="OrthoDB" id="1551503at2759"/>
<dbReference type="GO" id="GO:0015031">
    <property type="term" value="P:protein transport"/>
    <property type="evidence" value="ECO:0007669"/>
    <property type="project" value="UniProtKB-KW"/>
</dbReference>
<evidence type="ECO:0000256" key="3">
    <source>
        <dbReference type="ARBA" id="ARBA00022723"/>
    </source>
</evidence>
<evidence type="ECO:0000256" key="2">
    <source>
        <dbReference type="ARBA" id="ARBA00022448"/>
    </source>
</evidence>
<dbReference type="SUPFAM" id="SSF144122">
    <property type="entry name" value="Tim10-like"/>
    <property type="match status" value="1"/>
</dbReference>
<dbReference type="AlphaFoldDB" id="A0A1Y1VMN5"/>
<evidence type="ECO:0000256" key="1">
    <source>
        <dbReference type="ARBA" id="ARBA00006720"/>
    </source>
</evidence>
<evidence type="ECO:0000256" key="7">
    <source>
        <dbReference type="ARBA" id="ARBA00023010"/>
    </source>
</evidence>
<keyword evidence="10" id="KW-0143">Chaperone</keyword>
<keyword evidence="4 10" id="KW-0999">Mitochondrion inner membrane</keyword>
<gene>
    <name evidence="12" type="ORF">BCR36DRAFT_274792</name>
</gene>
<proteinExistence type="inferred from homology"/>
<organism evidence="12 13">
    <name type="scientific">Piromyces finnis</name>
    <dbReference type="NCBI Taxonomy" id="1754191"/>
    <lineage>
        <taxon>Eukaryota</taxon>
        <taxon>Fungi</taxon>
        <taxon>Fungi incertae sedis</taxon>
        <taxon>Chytridiomycota</taxon>
        <taxon>Chytridiomycota incertae sedis</taxon>
        <taxon>Neocallimastigomycetes</taxon>
        <taxon>Neocallimastigales</taxon>
        <taxon>Neocallimastigaceae</taxon>
        <taxon>Piromyces</taxon>
    </lineage>
</organism>
<evidence type="ECO:0000256" key="4">
    <source>
        <dbReference type="ARBA" id="ARBA00022792"/>
    </source>
</evidence>
<dbReference type="GO" id="GO:0051082">
    <property type="term" value="F:unfolded protein binding"/>
    <property type="evidence" value="ECO:0007669"/>
    <property type="project" value="EnsemblFungi"/>
</dbReference>
<keyword evidence="3" id="KW-0479">Metal-binding</keyword>
<reference evidence="12 13" key="2">
    <citation type="submission" date="2016-08" db="EMBL/GenBank/DDBJ databases">
        <title>Pervasive Adenine N6-methylation of Active Genes in Fungi.</title>
        <authorList>
            <consortium name="DOE Joint Genome Institute"/>
            <person name="Mondo S.J."/>
            <person name="Dannebaum R.O."/>
            <person name="Kuo R.C."/>
            <person name="Labutti K."/>
            <person name="Haridas S."/>
            <person name="Kuo A."/>
            <person name="Salamov A."/>
            <person name="Ahrendt S.R."/>
            <person name="Lipzen A."/>
            <person name="Sullivan W."/>
            <person name="Andreopoulos W.B."/>
            <person name="Clum A."/>
            <person name="Lindquist E."/>
            <person name="Daum C."/>
            <person name="Ramamoorthy G.K."/>
            <person name="Gryganskyi A."/>
            <person name="Culley D."/>
            <person name="Magnuson J.K."/>
            <person name="James T.Y."/>
            <person name="O'Malley M.A."/>
            <person name="Stajich J.E."/>
            <person name="Spatafora J.W."/>
            <person name="Visel A."/>
            <person name="Grigoriev I.V."/>
        </authorList>
    </citation>
    <scope>NUCLEOTIDE SEQUENCE [LARGE SCALE GENOMIC DNA]</scope>
    <source>
        <strain evidence="13">finn</strain>
    </source>
</reference>
<evidence type="ECO:0000313" key="12">
    <source>
        <dbReference type="EMBL" id="ORX59871.1"/>
    </source>
</evidence>
<dbReference type="InterPro" id="IPR050673">
    <property type="entry name" value="Mito_inner_translocase_sub"/>
</dbReference>
<dbReference type="Gene3D" id="1.10.287.810">
    <property type="entry name" value="Mitochondrial import inner membrane translocase subunit tim13 like domains"/>
    <property type="match status" value="1"/>
</dbReference>
<comment type="domain">
    <text evidence="10">The twin CX3C motif contains 4 conserved Cys residues that form 2 disulfide bonds in the mitochondrial intermembrane space.</text>
</comment>
<comment type="caution">
    <text evidence="12">The sequence shown here is derived from an EMBL/GenBank/DDBJ whole genome shotgun (WGS) entry which is preliminary data.</text>
</comment>
<evidence type="ECO:0000256" key="9">
    <source>
        <dbReference type="ARBA" id="ARBA00023157"/>
    </source>
</evidence>
<keyword evidence="8 10" id="KW-0496">Mitochondrion</keyword>
<keyword evidence="7 10" id="KW-0811">Translocation</keyword>
<keyword evidence="13" id="KW-1185">Reference proteome</keyword>
<keyword evidence="2 10" id="KW-0813">Transport</keyword>
<name>A0A1Y1VMN5_9FUNG</name>
<comment type="subcellular location">
    <subcellularLocation>
        <location evidence="10">Mitochondrion inner membrane</location>
        <topology evidence="10">Peripheral membrane protein</topology>
        <orientation evidence="10">Intermembrane side</orientation>
    </subcellularLocation>
</comment>
<dbReference type="GO" id="GO:0042721">
    <property type="term" value="C:TIM22 mitochondrial import inner membrane insertion complex"/>
    <property type="evidence" value="ECO:0007669"/>
    <property type="project" value="EnsemblFungi"/>
</dbReference>
<dbReference type="PANTHER" id="PTHR13172">
    <property type="entry name" value="MITOCHONDRIAL IMPORT INNER MEMBRANE TRANSLOCASE SUBUNIT TIM9B"/>
    <property type="match status" value="1"/>
</dbReference>
<keyword evidence="4 10" id="KW-0472">Membrane</keyword>
<sequence length="104" mass="12534">MDFSNLNDYDRKQMEHLIEEKQMKDFMRMYSNLVDRCFDNCVNDFSTKTVTSKENACVNRCVEKFMKLSERASARFAGKYFQNINIIKKYLVMFLRRIILIFNS</sequence>
<protein>
    <recommendedName>
        <fullName evidence="10">Mitochondrial import inner membrane translocase subunit</fullName>
    </recommendedName>
</protein>
<evidence type="ECO:0000256" key="6">
    <source>
        <dbReference type="ARBA" id="ARBA00022927"/>
    </source>
</evidence>
<comment type="similarity">
    <text evidence="1 10">Belongs to the small Tim family.</text>
</comment>